<dbReference type="GO" id="GO:0006355">
    <property type="term" value="P:regulation of DNA-templated transcription"/>
    <property type="evidence" value="ECO:0007669"/>
    <property type="project" value="InterPro"/>
</dbReference>
<dbReference type="SUPFAM" id="SSF46955">
    <property type="entry name" value="Putative DNA-binding domain"/>
    <property type="match status" value="1"/>
</dbReference>
<evidence type="ECO:0000313" key="2">
    <source>
        <dbReference type="EMBL" id="VGO21124.1"/>
    </source>
</evidence>
<organism evidence="2 3">
    <name type="scientific">Pontiella sulfatireligans</name>
    <dbReference type="NCBI Taxonomy" id="2750658"/>
    <lineage>
        <taxon>Bacteria</taxon>
        <taxon>Pseudomonadati</taxon>
        <taxon>Kiritimatiellota</taxon>
        <taxon>Kiritimatiellia</taxon>
        <taxon>Kiritimatiellales</taxon>
        <taxon>Pontiellaceae</taxon>
        <taxon>Pontiella</taxon>
    </lineage>
</organism>
<dbReference type="GO" id="GO:0003677">
    <property type="term" value="F:DNA binding"/>
    <property type="evidence" value="ECO:0007669"/>
    <property type="project" value="InterPro"/>
</dbReference>
<keyword evidence="3" id="KW-1185">Reference proteome</keyword>
<dbReference type="RefSeq" id="WP_168433355.1">
    <property type="nucleotide sequence ID" value="NZ_CAAHFH010000002.1"/>
</dbReference>
<accession>A0A6C2UP80</accession>
<sequence>MNITDAGTTLVISEATPEEKKRILAATKQPTEHRPETMSRKEAAAVFGVHPGSLKRWEKSGKLRPIRITARTVRYDAAEVRAIVAGGER</sequence>
<gene>
    <name evidence="2" type="ORF">SCARR_03194</name>
</gene>
<dbReference type="InterPro" id="IPR000551">
    <property type="entry name" value="MerR-type_HTH_dom"/>
</dbReference>
<dbReference type="InterPro" id="IPR009061">
    <property type="entry name" value="DNA-bd_dom_put_sf"/>
</dbReference>
<evidence type="ECO:0000313" key="3">
    <source>
        <dbReference type="Proteomes" id="UP000346198"/>
    </source>
</evidence>
<name>A0A6C2UP80_9BACT</name>
<dbReference type="Pfam" id="PF13411">
    <property type="entry name" value="MerR_1"/>
    <property type="match status" value="1"/>
</dbReference>
<feature type="domain" description="HTH merR-type" evidence="1">
    <location>
        <begin position="38"/>
        <end position="82"/>
    </location>
</feature>
<dbReference type="AlphaFoldDB" id="A0A6C2UP80"/>
<evidence type="ECO:0000259" key="1">
    <source>
        <dbReference type="Pfam" id="PF13411"/>
    </source>
</evidence>
<dbReference type="Proteomes" id="UP000346198">
    <property type="component" value="Unassembled WGS sequence"/>
</dbReference>
<dbReference type="EMBL" id="CAAHFH010000002">
    <property type="protein sequence ID" value="VGO21124.1"/>
    <property type="molecule type" value="Genomic_DNA"/>
</dbReference>
<protein>
    <recommendedName>
        <fullName evidence="1">HTH merR-type domain-containing protein</fullName>
    </recommendedName>
</protein>
<reference evidence="2 3" key="1">
    <citation type="submission" date="2019-04" db="EMBL/GenBank/DDBJ databases">
        <authorList>
            <person name="Van Vliet M D."/>
        </authorList>
    </citation>
    <scope>NUCLEOTIDE SEQUENCE [LARGE SCALE GENOMIC DNA]</scope>
    <source>
        <strain evidence="2 3">F21</strain>
    </source>
</reference>
<dbReference type="Gene3D" id="1.10.1660.10">
    <property type="match status" value="1"/>
</dbReference>
<proteinExistence type="predicted"/>